<dbReference type="AlphaFoldDB" id="A0A4Y8S764"/>
<organism evidence="4 5">
    <name type="scientific">Mucilaginibacter psychrotolerans</name>
    <dbReference type="NCBI Taxonomy" id="1524096"/>
    <lineage>
        <taxon>Bacteria</taxon>
        <taxon>Pseudomonadati</taxon>
        <taxon>Bacteroidota</taxon>
        <taxon>Sphingobacteriia</taxon>
        <taxon>Sphingobacteriales</taxon>
        <taxon>Sphingobacteriaceae</taxon>
        <taxon>Mucilaginibacter</taxon>
    </lineage>
</organism>
<proteinExistence type="predicted"/>
<dbReference type="InterPro" id="IPR050624">
    <property type="entry name" value="HTH-type_Tx_Regulator"/>
</dbReference>
<keyword evidence="1 2" id="KW-0238">DNA-binding</keyword>
<evidence type="ECO:0000313" key="5">
    <source>
        <dbReference type="Proteomes" id="UP000297540"/>
    </source>
</evidence>
<dbReference type="Proteomes" id="UP000297540">
    <property type="component" value="Unassembled WGS sequence"/>
</dbReference>
<evidence type="ECO:0000259" key="3">
    <source>
        <dbReference type="PROSITE" id="PS50977"/>
    </source>
</evidence>
<dbReference type="PROSITE" id="PS50977">
    <property type="entry name" value="HTH_TETR_2"/>
    <property type="match status" value="1"/>
</dbReference>
<dbReference type="OrthoDB" id="9789566at2"/>
<feature type="DNA-binding region" description="H-T-H motif" evidence="2">
    <location>
        <begin position="30"/>
        <end position="49"/>
    </location>
</feature>
<sequence>MKRMENDQVREEIVLASDAVFERYGFLRVSMQDISNECKKGRSTLYHYFKNKEEVFDAVCERLFLNCLAESKGTISKRRSFSANIESFNVNKLKDLRHIVSKYKLVIDDLRLDPSGFILKFRKFAEEEVAVFKQIIQWGIENKDIGELSEEDIDFLSETLNAAFKSFEQEVIVFGKFPQSDSKVAWLAQMLQKGLK</sequence>
<dbReference type="Gene3D" id="1.10.10.60">
    <property type="entry name" value="Homeodomain-like"/>
    <property type="match status" value="1"/>
</dbReference>
<dbReference type="GO" id="GO:0003677">
    <property type="term" value="F:DNA binding"/>
    <property type="evidence" value="ECO:0007669"/>
    <property type="project" value="UniProtKB-UniRule"/>
</dbReference>
<dbReference type="RefSeq" id="WP_133234747.1">
    <property type="nucleotide sequence ID" value="NZ_SOZE01000029.1"/>
</dbReference>
<feature type="domain" description="HTH tetR-type" evidence="3">
    <location>
        <begin position="7"/>
        <end position="67"/>
    </location>
</feature>
<accession>A0A4Y8S764</accession>
<gene>
    <name evidence="4" type="ORF">E2R66_21800</name>
</gene>
<evidence type="ECO:0000313" key="4">
    <source>
        <dbReference type="EMBL" id="TFF34586.1"/>
    </source>
</evidence>
<evidence type="ECO:0000256" key="1">
    <source>
        <dbReference type="ARBA" id="ARBA00023125"/>
    </source>
</evidence>
<dbReference type="SUPFAM" id="SSF46689">
    <property type="entry name" value="Homeodomain-like"/>
    <property type="match status" value="1"/>
</dbReference>
<dbReference type="PANTHER" id="PTHR43479:SF11">
    <property type="entry name" value="ACREF_ENVCD OPERON REPRESSOR-RELATED"/>
    <property type="match status" value="1"/>
</dbReference>
<dbReference type="Pfam" id="PF00440">
    <property type="entry name" value="TetR_N"/>
    <property type="match status" value="1"/>
</dbReference>
<dbReference type="InterPro" id="IPR009057">
    <property type="entry name" value="Homeodomain-like_sf"/>
</dbReference>
<dbReference type="PANTHER" id="PTHR43479">
    <property type="entry name" value="ACREF/ENVCD OPERON REPRESSOR-RELATED"/>
    <property type="match status" value="1"/>
</dbReference>
<reference evidence="4 5" key="1">
    <citation type="journal article" date="2017" name="Int. J. Syst. Evol. Microbiol.">
        <title>Mucilaginibacterpsychrotolerans sp. nov., isolated from peatlands.</title>
        <authorList>
            <person name="Deng Y."/>
            <person name="Shen L."/>
            <person name="Xu B."/>
            <person name="Liu Y."/>
            <person name="Gu Z."/>
            <person name="Liu H."/>
            <person name="Zhou Y."/>
        </authorList>
    </citation>
    <scope>NUCLEOTIDE SEQUENCE [LARGE SCALE GENOMIC DNA]</scope>
    <source>
        <strain evidence="4 5">NH7-4</strain>
    </source>
</reference>
<keyword evidence="5" id="KW-1185">Reference proteome</keyword>
<dbReference type="InterPro" id="IPR001647">
    <property type="entry name" value="HTH_TetR"/>
</dbReference>
<dbReference type="EMBL" id="SOZE01000029">
    <property type="protein sequence ID" value="TFF34586.1"/>
    <property type="molecule type" value="Genomic_DNA"/>
</dbReference>
<protein>
    <submittedName>
        <fullName evidence="4">TetR/AcrR family transcriptional regulator</fullName>
    </submittedName>
</protein>
<evidence type="ECO:0000256" key="2">
    <source>
        <dbReference type="PROSITE-ProRule" id="PRU00335"/>
    </source>
</evidence>
<dbReference type="Gene3D" id="1.10.357.10">
    <property type="entry name" value="Tetracycline Repressor, domain 2"/>
    <property type="match status" value="1"/>
</dbReference>
<comment type="caution">
    <text evidence="4">The sequence shown here is derived from an EMBL/GenBank/DDBJ whole genome shotgun (WGS) entry which is preliminary data.</text>
</comment>
<name>A0A4Y8S764_9SPHI</name>